<dbReference type="InterPro" id="IPR013785">
    <property type="entry name" value="Aldolase_TIM"/>
</dbReference>
<dbReference type="PANTHER" id="PTHR43787">
    <property type="entry name" value="FEMO COFACTOR BIOSYNTHESIS PROTEIN NIFB-RELATED"/>
    <property type="match status" value="1"/>
</dbReference>
<dbReference type="InterPro" id="IPR007197">
    <property type="entry name" value="rSAM"/>
</dbReference>
<sequence length="319" mass="35171">MQVFGPVPSRRLGRSLGINHIPPKVCSYACRYCQLGSTLNMSIDRRNFFEPSSIIAEVGRKLEELRESGDPVDYMAFVPDGEPTLDLRIGELARGLKGYGVPLAVITNSSLIGDREVREDLMAFDWVSLKVDGATEPVWRFVDRPHKGLSFDGIMEGLRAFSSDYRGHLETETMLLAGANDQDDHLEALAAFLSALSPDVCRLSSPTRPPACPDVACVDEERLAVATAILESQGLNPMILNAYEGDDFTRTGDAREGLLSIMSVHPMKEAAVARFLREEGDDMAIVEEMVASGDVTRTSWRGDVFYARNLRKANREGGR</sequence>
<dbReference type="PANTHER" id="PTHR43787:SF11">
    <property type="entry name" value="UPF0026 PROTEIN SLR1464"/>
    <property type="match status" value="1"/>
</dbReference>
<keyword evidence="5" id="KW-0408">Iron</keyword>
<dbReference type="OrthoDB" id="9795504at2"/>
<dbReference type="Gene3D" id="3.20.20.70">
    <property type="entry name" value="Aldolase class I"/>
    <property type="match status" value="1"/>
</dbReference>
<protein>
    <submittedName>
        <fullName evidence="8">Wyosine [tRNA(Phe)-imidazoG37] synthetase, radical SAM superfamily</fullName>
    </submittedName>
</protein>
<evidence type="ECO:0000256" key="6">
    <source>
        <dbReference type="ARBA" id="ARBA00023014"/>
    </source>
</evidence>
<dbReference type="Proteomes" id="UP000193355">
    <property type="component" value="Unassembled WGS sequence"/>
</dbReference>
<feature type="domain" description="Radical SAM core" evidence="7">
    <location>
        <begin position="8"/>
        <end position="247"/>
    </location>
</feature>
<keyword evidence="4" id="KW-0479">Metal-binding</keyword>
<evidence type="ECO:0000256" key="2">
    <source>
        <dbReference type="ARBA" id="ARBA00022485"/>
    </source>
</evidence>
<name>A0A1X7J606_9BACT</name>
<dbReference type="SUPFAM" id="SSF102114">
    <property type="entry name" value="Radical SAM enzymes"/>
    <property type="match status" value="1"/>
</dbReference>
<dbReference type="SFLD" id="SFLDG01083">
    <property type="entry name" value="Uncharacterised_Radical_SAM_Su"/>
    <property type="match status" value="1"/>
</dbReference>
<keyword evidence="3" id="KW-0949">S-adenosyl-L-methionine</keyword>
<gene>
    <name evidence="8" type="ORF">SAMN06275492_10857</name>
</gene>
<dbReference type="SFLD" id="SFLDS00029">
    <property type="entry name" value="Radical_SAM"/>
    <property type="match status" value="1"/>
</dbReference>
<dbReference type="AlphaFoldDB" id="A0A1X7J606"/>
<proteinExistence type="predicted"/>
<dbReference type="GO" id="GO:0046872">
    <property type="term" value="F:metal ion binding"/>
    <property type="evidence" value="ECO:0007669"/>
    <property type="project" value="UniProtKB-KW"/>
</dbReference>
<dbReference type="CDD" id="cd01335">
    <property type="entry name" value="Radical_SAM"/>
    <property type="match status" value="1"/>
</dbReference>
<evidence type="ECO:0000256" key="4">
    <source>
        <dbReference type="ARBA" id="ARBA00022723"/>
    </source>
</evidence>
<dbReference type="GO" id="GO:0003824">
    <property type="term" value="F:catalytic activity"/>
    <property type="evidence" value="ECO:0007669"/>
    <property type="project" value="InterPro"/>
</dbReference>
<evidence type="ECO:0000259" key="7">
    <source>
        <dbReference type="PROSITE" id="PS51918"/>
    </source>
</evidence>
<evidence type="ECO:0000256" key="5">
    <source>
        <dbReference type="ARBA" id="ARBA00023004"/>
    </source>
</evidence>
<evidence type="ECO:0000313" key="8">
    <source>
        <dbReference type="EMBL" id="SMG22747.1"/>
    </source>
</evidence>
<keyword evidence="2" id="KW-0004">4Fe-4S</keyword>
<dbReference type="RefSeq" id="WP_085544201.1">
    <property type="nucleotide sequence ID" value="NZ_FXBB01000008.1"/>
</dbReference>
<dbReference type="Pfam" id="PF04055">
    <property type="entry name" value="Radical_SAM"/>
    <property type="match status" value="1"/>
</dbReference>
<dbReference type="InterPro" id="IPR058240">
    <property type="entry name" value="rSAM_sf"/>
</dbReference>
<accession>A0A1X7J606</accession>
<comment type="cofactor">
    <cofactor evidence="1">
        <name>[4Fe-4S] cluster</name>
        <dbReference type="ChEBI" id="CHEBI:49883"/>
    </cofactor>
</comment>
<reference evidence="9" key="1">
    <citation type="submission" date="2017-04" db="EMBL/GenBank/DDBJ databases">
        <authorList>
            <person name="Varghese N."/>
            <person name="Submissions S."/>
        </authorList>
    </citation>
    <scope>NUCLEOTIDE SEQUENCE [LARGE SCALE GENOMIC DNA]</scope>
    <source>
        <strain evidence="9">USBA 82</strain>
    </source>
</reference>
<organism evidence="8 9">
    <name type="scientific">Dethiosulfovibrio salsuginis</name>
    <dbReference type="NCBI Taxonomy" id="561720"/>
    <lineage>
        <taxon>Bacteria</taxon>
        <taxon>Thermotogati</taxon>
        <taxon>Synergistota</taxon>
        <taxon>Synergistia</taxon>
        <taxon>Synergistales</taxon>
        <taxon>Dethiosulfovibrionaceae</taxon>
        <taxon>Dethiosulfovibrio</taxon>
    </lineage>
</organism>
<keyword evidence="6" id="KW-0411">Iron-sulfur</keyword>
<dbReference type="InterPro" id="IPR040084">
    <property type="entry name" value="GTPase_Obg"/>
</dbReference>
<evidence type="ECO:0000313" key="9">
    <source>
        <dbReference type="Proteomes" id="UP000193355"/>
    </source>
</evidence>
<evidence type="ECO:0000256" key="3">
    <source>
        <dbReference type="ARBA" id="ARBA00022691"/>
    </source>
</evidence>
<keyword evidence="9" id="KW-1185">Reference proteome</keyword>
<dbReference type="PROSITE" id="PS51918">
    <property type="entry name" value="RADICAL_SAM"/>
    <property type="match status" value="1"/>
</dbReference>
<evidence type="ECO:0000256" key="1">
    <source>
        <dbReference type="ARBA" id="ARBA00001966"/>
    </source>
</evidence>
<dbReference type="EMBL" id="FXBB01000008">
    <property type="protein sequence ID" value="SMG22747.1"/>
    <property type="molecule type" value="Genomic_DNA"/>
</dbReference>
<dbReference type="STRING" id="561720.SAMN06275492_10857"/>
<dbReference type="GO" id="GO:0051539">
    <property type="term" value="F:4 iron, 4 sulfur cluster binding"/>
    <property type="evidence" value="ECO:0007669"/>
    <property type="project" value="UniProtKB-KW"/>
</dbReference>